<feature type="binding site" evidence="12">
    <location>
        <position position="354"/>
    </location>
    <ligand>
        <name>Zn(2+)</name>
        <dbReference type="ChEBI" id="CHEBI:29105"/>
        <note>catalytic</note>
    </ligand>
</feature>
<feature type="transmembrane region" description="Helical" evidence="14">
    <location>
        <begin position="286"/>
        <end position="308"/>
    </location>
</feature>
<evidence type="ECO:0000313" key="18">
    <source>
        <dbReference type="Proteomes" id="UP000005551"/>
    </source>
</evidence>
<feature type="active site" evidence="11">
    <location>
        <position position="277"/>
    </location>
</feature>
<evidence type="ECO:0000259" key="15">
    <source>
        <dbReference type="Pfam" id="PF01435"/>
    </source>
</evidence>
<dbReference type="PANTHER" id="PTHR10120">
    <property type="entry name" value="CAAX PRENYL PROTEASE 1"/>
    <property type="match status" value="1"/>
</dbReference>
<keyword evidence="3 14" id="KW-0812">Transmembrane</keyword>
<keyword evidence="9 13" id="KW-0482">Metalloprotease</keyword>
<keyword evidence="10 14" id="KW-0472">Membrane</keyword>
<feature type="transmembrane region" description="Helical" evidence="14">
    <location>
        <begin position="149"/>
        <end position="168"/>
    </location>
</feature>
<evidence type="ECO:0000256" key="2">
    <source>
        <dbReference type="ARBA" id="ARBA00022670"/>
    </source>
</evidence>
<keyword evidence="7 12" id="KW-0862">Zinc</keyword>
<feature type="binding site" evidence="12">
    <location>
        <position position="276"/>
    </location>
    <ligand>
        <name>Zn(2+)</name>
        <dbReference type="ChEBI" id="CHEBI:29105"/>
        <note>catalytic</note>
    </ligand>
</feature>
<dbReference type="Proteomes" id="UP000005551">
    <property type="component" value="Unassembled WGS sequence"/>
</dbReference>
<dbReference type="InterPro" id="IPR032456">
    <property type="entry name" value="Peptidase_M48_N"/>
</dbReference>
<keyword evidence="2 13" id="KW-0645">Protease</keyword>
<keyword evidence="8 14" id="KW-1133">Transmembrane helix</keyword>
<proteinExistence type="inferred from homology"/>
<evidence type="ECO:0000256" key="14">
    <source>
        <dbReference type="SAM" id="Phobius"/>
    </source>
</evidence>
<dbReference type="Pfam" id="PF16491">
    <property type="entry name" value="Peptidase_M48_N"/>
    <property type="match status" value="1"/>
</dbReference>
<reference evidence="17 18" key="1">
    <citation type="submission" date="2012-05" db="EMBL/GenBank/DDBJ databases">
        <title>Genome sequence of Nitritalea halalkaliphila LW7.</title>
        <authorList>
            <person name="Jangir P.K."/>
            <person name="Singh A."/>
            <person name="Shivaji S."/>
            <person name="Sharma R."/>
        </authorList>
    </citation>
    <scope>NUCLEOTIDE SEQUENCE [LARGE SCALE GENOMIC DNA]</scope>
    <source>
        <strain evidence="17 18">LW7</strain>
    </source>
</reference>
<evidence type="ECO:0000256" key="6">
    <source>
        <dbReference type="ARBA" id="ARBA00022824"/>
    </source>
</evidence>
<dbReference type="Pfam" id="PF01435">
    <property type="entry name" value="Peptidase_M48"/>
    <property type="match status" value="1"/>
</dbReference>
<dbReference type="CDD" id="cd07343">
    <property type="entry name" value="M48A_Zmpste24p_like"/>
    <property type="match status" value="1"/>
</dbReference>
<evidence type="ECO:0000313" key="17">
    <source>
        <dbReference type="EMBL" id="EIM74556.1"/>
    </source>
</evidence>
<dbReference type="AlphaFoldDB" id="I5BYA4"/>
<comment type="subcellular location">
    <subcellularLocation>
        <location evidence="1">Endoplasmic reticulum membrane</location>
        <topology evidence="1">Multi-pass membrane protein</topology>
    </subcellularLocation>
</comment>
<keyword evidence="6" id="KW-0256">Endoplasmic reticulum</keyword>
<name>I5BYA4_9BACT</name>
<dbReference type="RefSeq" id="WP_009056485.1">
    <property type="nucleotide sequence ID" value="NZ_AJYA01000041.1"/>
</dbReference>
<feature type="transmembrane region" description="Helical" evidence="14">
    <location>
        <begin position="62"/>
        <end position="86"/>
    </location>
</feature>
<sequence length="373" mass="41767">MDEEILRYVLLGVLSLLFAGNKFLNYLNITREVPAVPETLQQYVDRAKLLQAKAYQKALYRFGWLSSTFTFVLTFLLIASGGFGLLDSWIGTWGLHPIVHAVLFLGILFIGSDLLSLPFDYYRNFVIEERFGFNTSTPKLFFTDALKGYALSIIVGGALLSALFYFIHAAGPGFWWQFWILATLFMLGVNTVYTSWILPLFNSLSPLPEGELREQILRYAQKVNFSIENIFVMDGSRRSKKANAFFSGFGKRKKVILYDTLIAQHPPHEVVAVLAHEVGHYKKRHILWQMALSIAQTGLVLAILGQVIYSESMSLALGGTATSVQLNIIGFTMLFSPLSGVIGVAQKILSRRFEFQADAYAKDTFAGEPLAEA</sequence>
<accession>I5BYA4</accession>
<organism evidence="17 18">
    <name type="scientific">Nitritalea halalkaliphila LW7</name>
    <dbReference type="NCBI Taxonomy" id="1189621"/>
    <lineage>
        <taxon>Bacteria</taxon>
        <taxon>Pseudomonadati</taxon>
        <taxon>Bacteroidota</taxon>
        <taxon>Cytophagia</taxon>
        <taxon>Cytophagales</taxon>
        <taxon>Cyclobacteriaceae</taxon>
        <taxon>Nitritalea</taxon>
    </lineage>
</organism>
<feature type="transmembrane region" description="Helical" evidence="14">
    <location>
        <begin position="328"/>
        <end position="345"/>
    </location>
</feature>
<evidence type="ECO:0000256" key="11">
    <source>
        <dbReference type="PIRSR" id="PIRSR627057-1"/>
    </source>
</evidence>
<evidence type="ECO:0000256" key="10">
    <source>
        <dbReference type="ARBA" id="ARBA00023136"/>
    </source>
</evidence>
<evidence type="ECO:0000256" key="3">
    <source>
        <dbReference type="ARBA" id="ARBA00022692"/>
    </source>
</evidence>
<feature type="active site" description="Proton donor" evidence="11">
    <location>
        <position position="358"/>
    </location>
</feature>
<feature type="transmembrane region" description="Helical" evidence="14">
    <location>
        <begin position="98"/>
        <end position="117"/>
    </location>
</feature>
<evidence type="ECO:0000256" key="1">
    <source>
        <dbReference type="ARBA" id="ARBA00004477"/>
    </source>
</evidence>
<comment type="caution">
    <text evidence="17">The sequence shown here is derived from an EMBL/GenBank/DDBJ whole genome shotgun (WGS) entry which is preliminary data.</text>
</comment>
<evidence type="ECO:0000256" key="9">
    <source>
        <dbReference type="ARBA" id="ARBA00023049"/>
    </source>
</evidence>
<comment type="cofactor">
    <cofactor evidence="12 13">
        <name>Zn(2+)</name>
        <dbReference type="ChEBI" id="CHEBI:29105"/>
    </cofactor>
    <text evidence="12 13">Binds 1 zinc ion per subunit.</text>
</comment>
<comment type="similarity">
    <text evidence="13">Belongs to the peptidase M48 family.</text>
</comment>
<protein>
    <submittedName>
        <fullName evidence="17">Peptidase M48 Ste24p</fullName>
    </submittedName>
</protein>
<evidence type="ECO:0000256" key="4">
    <source>
        <dbReference type="ARBA" id="ARBA00022723"/>
    </source>
</evidence>
<feature type="binding site" evidence="12">
    <location>
        <position position="280"/>
    </location>
    <ligand>
        <name>Zn(2+)</name>
        <dbReference type="ChEBI" id="CHEBI:29105"/>
        <note>catalytic</note>
    </ligand>
</feature>
<evidence type="ECO:0000256" key="8">
    <source>
        <dbReference type="ARBA" id="ARBA00022989"/>
    </source>
</evidence>
<dbReference type="GO" id="GO:0004222">
    <property type="term" value="F:metalloendopeptidase activity"/>
    <property type="evidence" value="ECO:0007669"/>
    <property type="project" value="InterPro"/>
</dbReference>
<dbReference type="InterPro" id="IPR027057">
    <property type="entry name" value="CAXX_Prtase_1"/>
</dbReference>
<feature type="transmembrane region" description="Helical" evidence="14">
    <location>
        <begin position="174"/>
        <end position="198"/>
    </location>
</feature>
<dbReference type="STRING" id="1189621.A3SI_15608"/>
<dbReference type="EMBL" id="AJYA01000041">
    <property type="protein sequence ID" value="EIM74556.1"/>
    <property type="molecule type" value="Genomic_DNA"/>
</dbReference>
<keyword evidence="4 12" id="KW-0479">Metal-binding</keyword>
<feature type="domain" description="Peptidase M48" evidence="15">
    <location>
        <begin position="206"/>
        <end position="365"/>
    </location>
</feature>
<dbReference type="InterPro" id="IPR001915">
    <property type="entry name" value="Peptidase_M48"/>
</dbReference>
<dbReference type="FunFam" id="3.30.2010.10:FF:000002">
    <property type="entry name" value="CAAX prenyl protease"/>
    <property type="match status" value="1"/>
</dbReference>
<keyword evidence="18" id="KW-1185">Reference proteome</keyword>
<evidence type="ECO:0000256" key="12">
    <source>
        <dbReference type="PIRSR" id="PIRSR627057-2"/>
    </source>
</evidence>
<keyword evidence="5 13" id="KW-0378">Hydrolase</keyword>
<evidence type="ECO:0000259" key="16">
    <source>
        <dbReference type="Pfam" id="PF16491"/>
    </source>
</evidence>
<evidence type="ECO:0000256" key="7">
    <source>
        <dbReference type="ARBA" id="ARBA00022833"/>
    </source>
</evidence>
<evidence type="ECO:0000256" key="13">
    <source>
        <dbReference type="RuleBase" id="RU003983"/>
    </source>
</evidence>
<dbReference type="GO" id="GO:0071586">
    <property type="term" value="P:CAAX-box protein processing"/>
    <property type="evidence" value="ECO:0007669"/>
    <property type="project" value="InterPro"/>
</dbReference>
<gene>
    <name evidence="17" type="ORF">A3SI_15608</name>
</gene>
<feature type="domain" description="CAAX prenyl protease 1 N-terminal" evidence="16">
    <location>
        <begin position="26"/>
        <end position="202"/>
    </location>
</feature>
<dbReference type="PATRIC" id="fig|1189621.3.peg.3250"/>
<dbReference type="GO" id="GO:0046872">
    <property type="term" value="F:metal ion binding"/>
    <property type="evidence" value="ECO:0007669"/>
    <property type="project" value="UniProtKB-KW"/>
</dbReference>
<dbReference type="Gene3D" id="3.30.2010.10">
    <property type="entry name" value="Metalloproteases ('zincins'), catalytic domain"/>
    <property type="match status" value="1"/>
</dbReference>
<feature type="transmembrane region" description="Helical" evidence="14">
    <location>
        <begin position="6"/>
        <end position="24"/>
    </location>
</feature>
<evidence type="ECO:0000256" key="5">
    <source>
        <dbReference type="ARBA" id="ARBA00022801"/>
    </source>
</evidence>